<name>A0A427XUQ5_9TREE</name>
<evidence type="ECO:0000256" key="1">
    <source>
        <dbReference type="SAM" id="MobiDB-lite"/>
    </source>
</evidence>
<keyword evidence="3" id="KW-1185">Reference proteome</keyword>
<sequence length="246" mass="27523">MRSSSDELDGVLDLHNSSTPEDLKVPGRTTPSPLSDCPSGSQYRPLSIINEDGIHQSSATIRQSPTSLRERRGMASTLGGLHLNTNATRPTRPALSDVFISDDNEEPFPEPFAVQSSRGISVRCVKENQKSPSTLSRRSIAPSTRPTPVPSCLSNLEVSQIILDSEFSPTEWREYVAPHNDFPLTPIPLDTDNIEGDSRESAVRFTTQKLQRILQSFLTEDDYPDWVMNEVERHMRGMDRFDDPRT</sequence>
<organism evidence="2 3">
    <name type="scientific">Apiotrichum porosum</name>
    <dbReference type="NCBI Taxonomy" id="105984"/>
    <lineage>
        <taxon>Eukaryota</taxon>
        <taxon>Fungi</taxon>
        <taxon>Dikarya</taxon>
        <taxon>Basidiomycota</taxon>
        <taxon>Agaricomycotina</taxon>
        <taxon>Tremellomycetes</taxon>
        <taxon>Trichosporonales</taxon>
        <taxon>Trichosporonaceae</taxon>
        <taxon>Apiotrichum</taxon>
    </lineage>
</organism>
<evidence type="ECO:0000313" key="3">
    <source>
        <dbReference type="Proteomes" id="UP000279236"/>
    </source>
</evidence>
<accession>A0A427XUQ5</accession>
<dbReference type="GeneID" id="39591992"/>
<evidence type="ECO:0000313" key="2">
    <source>
        <dbReference type="EMBL" id="RSH82471.1"/>
    </source>
</evidence>
<protein>
    <submittedName>
        <fullName evidence="2">Uncharacterized protein</fullName>
    </submittedName>
</protein>
<feature type="compositionally biased region" description="Polar residues" evidence="1">
    <location>
        <begin position="29"/>
        <end position="44"/>
    </location>
</feature>
<dbReference type="RefSeq" id="XP_028476703.1">
    <property type="nucleotide sequence ID" value="XM_028622810.1"/>
</dbReference>
<feature type="region of interest" description="Disordered" evidence="1">
    <location>
        <begin position="1"/>
        <end position="45"/>
    </location>
</feature>
<dbReference type="EMBL" id="RSCE01000005">
    <property type="protein sequence ID" value="RSH82471.1"/>
    <property type="molecule type" value="Genomic_DNA"/>
</dbReference>
<feature type="compositionally biased region" description="Acidic residues" evidence="1">
    <location>
        <begin position="1"/>
        <end position="10"/>
    </location>
</feature>
<feature type="region of interest" description="Disordered" evidence="1">
    <location>
        <begin position="125"/>
        <end position="149"/>
    </location>
</feature>
<comment type="caution">
    <text evidence="2">The sequence shown here is derived from an EMBL/GenBank/DDBJ whole genome shotgun (WGS) entry which is preliminary data.</text>
</comment>
<dbReference type="AlphaFoldDB" id="A0A427XUQ5"/>
<gene>
    <name evidence="2" type="ORF">EHS24_007449</name>
</gene>
<proteinExistence type="predicted"/>
<feature type="compositionally biased region" description="Polar residues" evidence="1">
    <location>
        <begin position="130"/>
        <end position="149"/>
    </location>
</feature>
<reference evidence="2 3" key="1">
    <citation type="submission" date="2018-11" db="EMBL/GenBank/DDBJ databases">
        <title>Genome sequence of Apiotrichum porosum DSM 27194.</title>
        <authorList>
            <person name="Aliyu H."/>
            <person name="Gorte O."/>
            <person name="Ochsenreither K."/>
        </authorList>
    </citation>
    <scope>NUCLEOTIDE SEQUENCE [LARGE SCALE GENOMIC DNA]</scope>
    <source>
        <strain evidence="2 3">DSM 27194</strain>
    </source>
</reference>
<dbReference type="Proteomes" id="UP000279236">
    <property type="component" value="Unassembled WGS sequence"/>
</dbReference>